<evidence type="ECO:0000256" key="1">
    <source>
        <dbReference type="SAM" id="MobiDB-lite"/>
    </source>
</evidence>
<comment type="caution">
    <text evidence="2">The sequence shown here is derived from an EMBL/GenBank/DDBJ whole genome shotgun (WGS) entry which is preliminary data.</text>
</comment>
<gene>
    <name evidence="2" type="ORF">EWM64_g5034</name>
</gene>
<evidence type="ECO:0000313" key="3">
    <source>
        <dbReference type="Proteomes" id="UP000298061"/>
    </source>
</evidence>
<dbReference type="Gene3D" id="1.10.472.10">
    <property type="entry name" value="Cyclin-like"/>
    <property type="match status" value="1"/>
</dbReference>
<dbReference type="Proteomes" id="UP000298061">
    <property type="component" value="Unassembled WGS sequence"/>
</dbReference>
<dbReference type="InterPro" id="IPR013922">
    <property type="entry name" value="Cyclin_PHO80-like"/>
</dbReference>
<feature type="region of interest" description="Disordered" evidence="1">
    <location>
        <begin position="392"/>
        <end position="437"/>
    </location>
</feature>
<dbReference type="AlphaFoldDB" id="A0A4Y9ZVR9"/>
<feature type="compositionally biased region" description="Polar residues" evidence="1">
    <location>
        <begin position="318"/>
        <end position="341"/>
    </location>
</feature>
<evidence type="ECO:0008006" key="4">
    <source>
        <dbReference type="Google" id="ProtNLM"/>
    </source>
</evidence>
<feature type="region of interest" description="Disordered" evidence="1">
    <location>
        <begin position="559"/>
        <end position="596"/>
    </location>
</feature>
<dbReference type="SUPFAM" id="SSF47954">
    <property type="entry name" value="Cyclin-like"/>
    <property type="match status" value="1"/>
</dbReference>
<dbReference type="GO" id="GO:0000307">
    <property type="term" value="C:cyclin-dependent protein kinase holoenzyme complex"/>
    <property type="evidence" value="ECO:0007669"/>
    <property type="project" value="TreeGrafter"/>
</dbReference>
<accession>A0A4Y9ZVR9</accession>
<dbReference type="CDD" id="cd20557">
    <property type="entry name" value="CYCLIN_ScPCL1-like"/>
    <property type="match status" value="1"/>
</dbReference>
<dbReference type="EMBL" id="SFCI01000581">
    <property type="protein sequence ID" value="TFY78976.1"/>
    <property type="molecule type" value="Genomic_DNA"/>
</dbReference>
<organism evidence="2 3">
    <name type="scientific">Hericium alpestre</name>
    <dbReference type="NCBI Taxonomy" id="135208"/>
    <lineage>
        <taxon>Eukaryota</taxon>
        <taxon>Fungi</taxon>
        <taxon>Dikarya</taxon>
        <taxon>Basidiomycota</taxon>
        <taxon>Agaricomycotina</taxon>
        <taxon>Agaricomycetes</taxon>
        <taxon>Russulales</taxon>
        <taxon>Hericiaceae</taxon>
        <taxon>Hericium</taxon>
    </lineage>
</organism>
<proteinExistence type="predicted"/>
<dbReference type="GO" id="GO:0016538">
    <property type="term" value="F:cyclin-dependent protein serine/threonine kinase regulator activity"/>
    <property type="evidence" value="ECO:0007669"/>
    <property type="project" value="TreeGrafter"/>
</dbReference>
<keyword evidence="3" id="KW-1185">Reference proteome</keyword>
<dbReference type="GO" id="GO:0019901">
    <property type="term" value="F:protein kinase binding"/>
    <property type="evidence" value="ECO:0007669"/>
    <property type="project" value="InterPro"/>
</dbReference>
<dbReference type="STRING" id="135208.A0A4Y9ZVR9"/>
<dbReference type="OrthoDB" id="244495at2759"/>
<dbReference type="PANTHER" id="PTHR15615:SF27">
    <property type="entry name" value="PHO85 CYCLIN CLG1"/>
    <property type="match status" value="1"/>
</dbReference>
<protein>
    <recommendedName>
        <fullName evidence="4">Cyclin-like domain-containing protein</fullName>
    </recommendedName>
</protein>
<feature type="region of interest" description="Disordered" evidence="1">
    <location>
        <begin position="307"/>
        <end position="352"/>
    </location>
</feature>
<evidence type="ECO:0000313" key="2">
    <source>
        <dbReference type="EMBL" id="TFY78976.1"/>
    </source>
</evidence>
<feature type="compositionally biased region" description="Low complexity" evidence="1">
    <location>
        <begin position="404"/>
        <end position="419"/>
    </location>
</feature>
<sequence length="604" mass="67124">MNATLPSLPTELLSTWAAWRPLDPLMPPLSAPPRRLPSIAHLDRALSRMSPSGMLNDASSSRLREPPARLPPVQAPAYAPPEIAHPLTPEPTPEPVIEDWFSESRHWSAHFLAEKTCEMICYLWFSKSSTTPSPTTRHNQSPPLSYFPHRNSKTAWLQFSVSSVFVQFMQKLLETTQVSQSVIVLSLHYIYRLKEHNCFTVPCPGSEFRVAVAGLMLANKFVDDNTYTNKTWSEVSGIGLPEVNKMEREFLAGVDFDLYVDKPTYDAWVNLLKGLVMAKEKDGRYWRNSRQMPRLAGVSKPVASLAAAHPRSAKPQRARSTSPSQWSRRCSPVVQPTQYRSPMTFMDTDSPLRSGYKRTAVDAFSPTSATFDAERPTKKALSLSLEIPESFRPAGPHSYSPSEPLGSFSKLSLGSSPASHGPTENVAVQVPPSSARHVSPQTLVTAYRLDPTKPRAPPQNLYFYSLACSPLTDDTRSRKGRLRYHQPPASSAPSDYAYMPPQPTNFVVQSASASPRDIHTMLPPVLPPGTWADHCLNAVSHYEAPASRTYEAQEPVRDARDPVDGSVPSAPFANAGPPGVHFYPTPVPQRSSPDDYYWRRGRRL</sequence>
<dbReference type="Pfam" id="PF08613">
    <property type="entry name" value="Cyclin"/>
    <property type="match status" value="1"/>
</dbReference>
<dbReference type="PANTHER" id="PTHR15615">
    <property type="match status" value="1"/>
</dbReference>
<reference evidence="2 3" key="1">
    <citation type="submission" date="2019-02" db="EMBL/GenBank/DDBJ databases">
        <title>Genome sequencing of the rare red list fungi Hericium alpestre (H. flagellum).</title>
        <authorList>
            <person name="Buettner E."/>
            <person name="Kellner H."/>
        </authorList>
    </citation>
    <scope>NUCLEOTIDE SEQUENCE [LARGE SCALE GENOMIC DNA]</scope>
    <source>
        <strain evidence="2 3">DSM 108284</strain>
    </source>
</reference>
<dbReference type="GO" id="GO:0005634">
    <property type="term" value="C:nucleus"/>
    <property type="evidence" value="ECO:0007669"/>
    <property type="project" value="TreeGrafter"/>
</dbReference>
<dbReference type="InterPro" id="IPR036915">
    <property type="entry name" value="Cyclin-like_sf"/>
</dbReference>
<name>A0A4Y9ZVR9_9AGAM</name>